<name>A0AAN5HY46_9BILA</name>
<keyword evidence="3 5" id="KW-1133">Transmembrane helix</keyword>
<evidence type="ECO:0000256" key="2">
    <source>
        <dbReference type="ARBA" id="ARBA00022692"/>
    </source>
</evidence>
<feature type="transmembrane region" description="Helical" evidence="5">
    <location>
        <begin position="335"/>
        <end position="353"/>
    </location>
</feature>
<dbReference type="Pfam" id="PF07690">
    <property type="entry name" value="MFS_1"/>
    <property type="match status" value="1"/>
</dbReference>
<organism evidence="7 8">
    <name type="scientific">Pristionchus mayeri</name>
    <dbReference type="NCBI Taxonomy" id="1317129"/>
    <lineage>
        <taxon>Eukaryota</taxon>
        <taxon>Metazoa</taxon>
        <taxon>Ecdysozoa</taxon>
        <taxon>Nematoda</taxon>
        <taxon>Chromadorea</taxon>
        <taxon>Rhabditida</taxon>
        <taxon>Rhabditina</taxon>
        <taxon>Diplogasteromorpha</taxon>
        <taxon>Diplogasteroidea</taxon>
        <taxon>Neodiplogasteridae</taxon>
        <taxon>Pristionchus</taxon>
    </lineage>
</organism>
<protein>
    <recommendedName>
        <fullName evidence="6">Major facilitator superfamily (MFS) profile domain-containing protein</fullName>
    </recommendedName>
</protein>
<keyword evidence="4 5" id="KW-0472">Membrane</keyword>
<comment type="caution">
    <text evidence="7">The sequence shown here is derived from an EMBL/GenBank/DDBJ whole genome shotgun (WGS) entry which is preliminary data.</text>
</comment>
<dbReference type="AlphaFoldDB" id="A0AAN5HY46"/>
<reference evidence="8" key="1">
    <citation type="submission" date="2022-10" db="EMBL/GenBank/DDBJ databases">
        <title>Genome assembly of Pristionchus species.</title>
        <authorList>
            <person name="Yoshida K."/>
            <person name="Sommer R.J."/>
        </authorList>
    </citation>
    <scope>NUCLEOTIDE SEQUENCE [LARGE SCALE GENOMIC DNA]</scope>
    <source>
        <strain evidence="8">RS5460</strain>
    </source>
</reference>
<feature type="transmembrane region" description="Helical" evidence="5">
    <location>
        <begin position="138"/>
        <end position="156"/>
    </location>
</feature>
<dbReference type="Proteomes" id="UP001328107">
    <property type="component" value="Unassembled WGS sequence"/>
</dbReference>
<dbReference type="GO" id="GO:0006820">
    <property type="term" value="P:monoatomic anion transport"/>
    <property type="evidence" value="ECO:0007669"/>
    <property type="project" value="TreeGrafter"/>
</dbReference>
<feature type="transmembrane region" description="Helical" evidence="5">
    <location>
        <begin position="373"/>
        <end position="392"/>
    </location>
</feature>
<dbReference type="InterPro" id="IPR020846">
    <property type="entry name" value="MFS_dom"/>
</dbReference>
<evidence type="ECO:0000313" key="7">
    <source>
        <dbReference type="EMBL" id="GMR45313.1"/>
    </source>
</evidence>
<evidence type="ECO:0000256" key="5">
    <source>
        <dbReference type="SAM" id="Phobius"/>
    </source>
</evidence>
<proteinExistence type="predicted"/>
<feature type="non-terminal residue" evidence="7">
    <location>
        <position position="488"/>
    </location>
</feature>
<dbReference type="SUPFAM" id="SSF103473">
    <property type="entry name" value="MFS general substrate transporter"/>
    <property type="match status" value="1"/>
</dbReference>
<dbReference type="FunFam" id="1.20.1250.20:FF:000355">
    <property type="entry name" value="SLC (SoLute Carrier) homolog"/>
    <property type="match status" value="1"/>
</dbReference>
<dbReference type="InterPro" id="IPR050382">
    <property type="entry name" value="MFS_Na/Anion_cotransporter"/>
</dbReference>
<feature type="transmembrane region" description="Helical" evidence="5">
    <location>
        <begin position="398"/>
        <end position="419"/>
    </location>
</feature>
<dbReference type="GO" id="GO:0022857">
    <property type="term" value="F:transmembrane transporter activity"/>
    <property type="evidence" value="ECO:0007669"/>
    <property type="project" value="InterPro"/>
</dbReference>
<evidence type="ECO:0000313" key="8">
    <source>
        <dbReference type="Proteomes" id="UP001328107"/>
    </source>
</evidence>
<dbReference type="GO" id="GO:0016020">
    <property type="term" value="C:membrane"/>
    <property type="evidence" value="ECO:0007669"/>
    <property type="project" value="UniProtKB-SubCell"/>
</dbReference>
<feature type="transmembrane region" description="Helical" evidence="5">
    <location>
        <begin position="296"/>
        <end position="315"/>
    </location>
</feature>
<gene>
    <name evidence="7" type="ORF">PMAYCL1PPCAC_15508</name>
</gene>
<feature type="transmembrane region" description="Helical" evidence="5">
    <location>
        <begin position="232"/>
        <end position="251"/>
    </location>
</feature>
<dbReference type="Gene3D" id="1.20.1250.20">
    <property type="entry name" value="MFS general substrate transporter like domains"/>
    <property type="match status" value="2"/>
</dbReference>
<feature type="transmembrane region" description="Helical" evidence="5">
    <location>
        <begin position="464"/>
        <end position="486"/>
    </location>
</feature>
<evidence type="ECO:0000256" key="4">
    <source>
        <dbReference type="ARBA" id="ARBA00023136"/>
    </source>
</evidence>
<sequence>QVALTLMFAMYLMISNTSSLGMAIICMINSTAHSSRIDSSLILQLKPSEVRCNPCRTVLGLIPDAPFQLKKRLIVMSTRYESCPIHSRRDSLPLHSLLGTLDWEPTKQSSLFSANYYGALLTVFVSGILADRFGPKRILLVTFTISTILTFTSPFLAQFNYWAYFIGRFIIGMGNGFLIPSINSLGGWWFPTTEKSSMAALYTSGVQIAAGTSSLIGSRLCEVEFMGGWPLIFYLFGSMGVIFLLCFYIAVSDHPSDSRWLSKDELIFLESSHHEKERKRVRISSIPWKSIFTSPAVYACIFCNFTFSFASSISLNFLPSYFKEELSLHLSSNGLYTMVPFLAQLVFKNIFAYSADYFKRSGRLTPTQTVKTFQAFSSFGTCISFLGLALLPSCDRPWIALVCGFLFGFSYSGGICGFFTCMMTVAPAYSGTITSLSMVFGQLGNALAPTSVSFVSLMEWPHKWQIILVFGAALQLISGVVFLVAASG</sequence>
<feature type="transmembrane region" description="Helical" evidence="5">
    <location>
        <begin position="426"/>
        <end position="444"/>
    </location>
</feature>
<feature type="transmembrane region" description="Helical" evidence="5">
    <location>
        <begin position="6"/>
        <end position="28"/>
    </location>
</feature>
<evidence type="ECO:0000259" key="6">
    <source>
        <dbReference type="PROSITE" id="PS50850"/>
    </source>
</evidence>
<accession>A0AAN5HY46</accession>
<evidence type="ECO:0000256" key="3">
    <source>
        <dbReference type="ARBA" id="ARBA00022989"/>
    </source>
</evidence>
<keyword evidence="8" id="KW-1185">Reference proteome</keyword>
<dbReference type="PROSITE" id="PS50850">
    <property type="entry name" value="MFS"/>
    <property type="match status" value="1"/>
</dbReference>
<comment type="subcellular location">
    <subcellularLocation>
        <location evidence="1">Membrane</location>
        <topology evidence="1">Multi-pass membrane protein</topology>
    </subcellularLocation>
</comment>
<dbReference type="InterPro" id="IPR011701">
    <property type="entry name" value="MFS"/>
</dbReference>
<dbReference type="FunFam" id="1.20.1250.20:FF:000941">
    <property type="entry name" value="Uncharacterized protein"/>
    <property type="match status" value="1"/>
</dbReference>
<dbReference type="PANTHER" id="PTHR11662">
    <property type="entry name" value="SOLUTE CARRIER FAMILY 17"/>
    <property type="match status" value="1"/>
</dbReference>
<dbReference type="PANTHER" id="PTHR11662:SF405">
    <property type="entry name" value="PROTEIN CBG12249"/>
    <property type="match status" value="1"/>
</dbReference>
<dbReference type="EMBL" id="BTRK01000004">
    <property type="protein sequence ID" value="GMR45313.1"/>
    <property type="molecule type" value="Genomic_DNA"/>
</dbReference>
<keyword evidence="2 5" id="KW-0812">Transmembrane</keyword>
<feature type="domain" description="Major facilitator superfamily (MFS) profile" evidence="6">
    <location>
        <begin position="58"/>
        <end position="488"/>
    </location>
</feature>
<feature type="non-terminal residue" evidence="7">
    <location>
        <position position="1"/>
    </location>
</feature>
<evidence type="ECO:0000256" key="1">
    <source>
        <dbReference type="ARBA" id="ARBA00004141"/>
    </source>
</evidence>
<dbReference type="InterPro" id="IPR036259">
    <property type="entry name" value="MFS_trans_sf"/>
</dbReference>